<comment type="caution">
    <text evidence="1">The sequence shown here is derived from an EMBL/GenBank/DDBJ whole genome shotgun (WGS) entry which is preliminary data.</text>
</comment>
<evidence type="ECO:0000313" key="1">
    <source>
        <dbReference type="EMBL" id="CAE8583566.1"/>
    </source>
</evidence>
<keyword evidence="2" id="KW-1185">Reference proteome</keyword>
<reference evidence="1" key="1">
    <citation type="submission" date="2021-02" db="EMBL/GenBank/DDBJ databases">
        <authorList>
            <person name="Dougan E. K."/>
            <person name="Rhodes N."/>
            <person name="Thang M."/>
            <person name="Chan C."/>
        </authorList>
    </citation>
    <scope>NUCLEOTIDE SEQUENCE</scope>
</reference>
<proteinExistence type="predicted"/>
<feature type="non-terminal residue" evidence="1">
    <location>
        <position position="112"/>
    </location>
</feature>
<gene>
    <name evidence="1" type="ORF">PGLA1383_LOCUS2524</name>
</gene>
<accession>A0A813D9W2</accession>
<protein>
    <submittedName>
        <fullName evidence="1">Uncharacterized protein</fullName>
    </submittedName>
</protein>
<evidence type="ECO:0000313" key="2">
    <source>
        <dbReference type="Proteomes" id="UP000654075"/>
    </source>
</evidence>
<dbReference type="EMBL" id="CAJNNV010000791">
    <property type="protein sequence ID" value="CAE8583566.1"/>
    <property type="molecule type" value="Genomic_DNA"/>
</dbReference>
<dbReference type="Proteomes" id="UP000654075">
    <property type="component" value="Unassembled WGS sequence"/>
</dbReference>
<organism evidence="1 2">
    <name type="scientific">Polarella glacialis</name>
    <name type="common">Dinoflagellate</name>
    <dbReference type="NCBI Taxonomy" id="89957"/>
    <lineage>
        <taxon>Eukaryota</taxon>
        <taxon>Sar</taxon>
        <taxon>Alveolata</taxon>
        <taxon>Dinophyceae</taxon>
        <taxon>Suessiales</taxon>
        <taxon>Suessiaceae</taxon>
        <taxon>Polarella</taxon>
    </lineage>
</organism>
<name>A0A813D9W2_POLGL</name>
<dbReference type="AlphaFoldDB" id="A0A813D9W2"/>
<sequence>RIATAKLGAAGVLPSSAAGLVGGGAQAPHQRFERASPSDVDRFLQENKIDDRAARELLVESMEVQTTVLNRGPLSNCSNPSSALLGRIRDAKRTVAGLAGGGFGAAPRSAPY</sequence>
<dbReference type="OrthoDB" id="10521059at2759"/>